<evidence type="ECO:0000256" key="1">
    <source>
        <dbReference type="SAM" id="Coils"/>
    </source>
</evidence>
<gene>
    <name evidence="3" type="ORF">EDB81DRAFT_931694</name>
</gene>
<dbReference type="AlphaFoldDB" id="A0A9P9J8A3"/>
<dbReference type="Proteomes" id="UP000738349">
    <property type="component" value="Unassembled WGS sequence"/>
</dbReference>
<name>A0A9P9J8A3_9HYPO</name>
<proteinExistence type="predicted"/>
<protein>
    <submittedName>
        <fullName evidence="3">Uncharacterized protein</fullName>
    </submittedName>
</protein>
<dbReference type="OrthoDB" id="5376010at2759"/>
<reference evidence="3" key="1">
    <citation type="journal article" date="2021" name="Nat. Commun.">
        <title>Genetic determinants of endophytism in the Arabidopsis root mycobiome.</title>
        <authorList>
            <person name="Mesny F."/>
            <person name="Miyauchi S."/>
            <person name="Thiergart T."/>
            <person name="Pickel B."/>
            <person name="Atanasova L."/>
            <person name="Karlsson M."/>
            <person name="Huettel B."/>
            <person name="Barry K.W."/>
            <person name="Haridas S."/>
            <person name="Chen C."/>
            <person name="Bauer D."/>
            <person name="Andreopoulos W."/>
            <person name="Pangilinan J."/>
            <person name="LaButti K."/>
            <person name="Riley R."/>
            <person name="Lipzen A."/>
            <person name="Clum A."/>
            <person name="Drula E."/>
            <person name="Henrissat B."/>
            <person name="Kohler A."/>
            <person name="Grigoriev I.V."/>
            <person name="Martin F.M."/>
            <person name="Hacquard S."/>
        </authorList>
    </citation>
    <scope>NUCLEOTIDE SEQUENCE</scope>
    <source>
        <strain evidence="3">MPI-CAGE-AT-0147</strain>
    </source>
</reference>
<accession>A0A9P9J8A3</accession>
<sequence length="561" mass="63068">MASDSGSEGARSPNPQVLQFEYVLSPMEEPITDQGEHPTPSRRPIPPDWKPPLAVGASLGEGLSRLEEADRLVAQWEAILENSREMQPTADLSPFERQLEKVKRERDEMEVCEENLEPVEELESTKRERIEGRIRVLEEAWRGCGTEVGKVNIRAAIDAYRKGRILCWDKWTLIYAGHIVDYCPAYESFTLDRDERLDQYFQEHGEGWLWFEEPLAPQDDAQPGHLLGATWAQPSNKKHKILNGASDAWNITMGFRRVSSFHSRRIRPQDAERLATETSQSKTMAYPPAHTGLSKKQLKGREYVVRDDPDGPRCFFLMHLDSGASFPALRSSDLAMLGIDAQVYPAQTVTSLLTANGIIHTPLIEMRVDVCRYDGSSLVGENPVWPQERHELGGILPVSMLPGTDVPIEGESGWLSTEVLNEWQQQGKDVSEEALAKRKKSSQVRLSGMLPFQVCYSACAPGMTPWFGEDRRDVLGADRMPGQCRYEIHRGVLSLKAPVDVEITERPRLLVFEHELGPGRKLRDADVLGRPGASVTTVINGKKIESAFLVEPRRQIKSGRD</sequence>
<feature type="compositionally biased region" description="Pro residues" evidence="2">
    <location>
        <begin position="41"/>
        <end position="50"/>
    </location>
</feature>
<evidence type="ECO:0000313" key="4">
    <source>
        <dbReference type="Proteomes" id="UP000738349"/>
    </source>
</evidence>
<feature type="region of interest" description="Disordered" evidence="2">
    <location>
        <begin position="270"/>
        <end position="291"/>
    </location>
</feature>
<organism evidence="3 4">
    <name type="scientific">Dactylonectria macrodidyma</name>
    <dbReference type="NCBI Taxonomy" id="307937"/>
    <lineage>
        <taxon>Eukaryota</taxon>
        <taxon>Fungi</taxon>
        <taxon>Dikarya</taxon>
        <taxon>Ascomycota</taxon>
        <taxon>Pezizomycotina</taxon>
        <taxon>Sordariomycetes</taxon>
        <taxon>Hypocreomycetidae</taxon>
        <taxon>Hypocreales</taxon>
        <taxon>Nectriaceae</taxon>
        <taxon>Dactylonectria</taxon>
    </lineage>
</organism>
<feature type="region of interest" description="Disordered" evidence="2">
    <location>
        <begin position="23"/>
        <end position="52"/>
    </location>
</feature>
<keyword evidence="4" id="KW-1185">Reference proteome</keyword>
<feature type="coiled-coil region" evidence="1">
    <location>
        <begin position="66"/>
        <end position="115"/>
    </location>
</feature>
<evidence type="ECO:0000313" key="3">
    <source>
        <dbReference type="EMBL" id="KAH7153206.1"/>
    </source>
</evidence>
<comment type="caution">
    <text evidence="3">The sequence shown here is derived from an EMBL/GenBank/DDBJ whole genome shotgun (WGS) entry which is preliminary data.</text>
</comment>
<evidence type="ECO:0000256" key="2">
    <source>
        <dbReference type="SAM" id="MobiDB-lite"/>
    </source>
</evidence>
<dbReference type="EMBL" id="JAGMUV010000006">
    <property type="protein sequence ID" value="KAH7153206.1"/>
    <property type="molecule type" value="Genomic_DNA"/>
</dbReference>
<keyword evidence="1" id="KW-0175">Coiled coil</keyword>